<organism evidence="3 4">
    <name type="scientific">Aureobasidium mustum</name>
    <dbReference type="NCBI Taxonomy" id="2773714"/>
    <lineage>
        <taxon>Eukaryota</taxon>
        <taxon>Fungi</taxon>
        <taxon>Dikarya</taxon>
        <taxon>Ascomycota</taxon>
        <taxon>Pezizomycotina</taxon>
        <taxon>Dothideomycetes</taxon>
        <taxon>Dothideomycetidae</taxon>
        <taxon>Dothideales</taxon>
        <taxon>Saccotheciaceae</taxon>
        <taxon>Aureobasidium</taxon>
    </lineage>
</organism>
<dbReference type="Proteomes" id="UP000714618">
    <property type="component" value="Unassembled WGS sequence"/>
</dbReference>
<evidence type="ECO:0000313" key="4">
    <source>
        <dbReference type="Proteomes" id="UP000714618"/>
    </source>
</evidence>
<comment type="similarity">
    <text evidence="1">Belongs to the actin family.</text>
</comment>
<evidence type="ECO:0000256" key="1">
    <source>
        <dbReference type="RuleBase" id="RU000487"/>
    </source>
</evidence>
<feature type="region of interest" description="Disordered" evidence="2">
    <location>
        <begin position="107"/>
        <end position="126"/>
    </location>
</feature>
<dbReference type="AlphaFoldDB" id="A0A9N8JDW5"/>
<dbReference type="InterPro" id="IPR004001">
    <property type="entry name" value="Actin_CS"/>
</dbReference>
<evidence type="ECO:0000256" key="2">
    <source>
        <dbReference type="SAM" id="MobiDB-lite"/>
    </source>
</evidence>
<dbReference type="SMART" id="SM00268">
    <property type="entry name" value="ACTIN"/>
    <property type="match status" value="1"/>
</dbReference>
<dbReference type="PROSITE" id="PS00432">
    <property type="entry name" value="ACTINS_2"/>
    <property type="match status" value="1"/>
</dbReference>
<dbReference type="Pfam" id="PF00022">
    <property type="entry name" value="Actin"/>
    <property type="match status" value="2"/>
</dbReference>
<name>A0A9N8JDW5_9PEZI</name>
<accession>A0A9N8JDW5</accession>
<sequence length="509" mass="55615">MNSYNAPAPQEYAGDEINALVLDPGSFTTRAGFAGEDTPKSVVPSVYGSIAGPDADSKSRYLFGENAIHNPQPHMEIRSPYDSDGIVEDWDAAARLWEYSITSRLTGARPTPAAKNGDEAGDGDGDVAMEGIEEQEKPMSEHPLLMSEPAWNPAKHRAKCMEIALEDWGAPAFWLGKTGVLAAFASGKPNALVIDIGASTTSVTPVHDGFVLKKVGLHFPFQTLYISAILCDETFQSSHDGQRSHKLDCDEDACIQKSSLGGNFVSEQLRLQFSKMDPVVSLKPHYMVKSKSPVDAGQAPNASYATFDVPPTDSFRKNEEERIFTSFKESMVQVWQGPGKLDMTDGMGNHVNVDTVKNLPPRPFEMPDGWNQVFGIERFRVAEGLFDAKAALTDDSHPTPDQKHTITAMVQAALSAVDVEIRPVLLNNIVLTGGGSLLDKLAERLHGELSALYPNPRVRVHASNIVTDRKYGSWVGGSILASLGTFHQMWISKKEYEEHGSSIIEKRCK</sequence>
<gene>
    <name evidence="3" type="ORF">AWRI4233_LOCUS293</name>
</gene>
<reference evidence="3" key="1">
    <citation type="submission" date="2020-06" db="EMBL/GenBank/DDBJ databases">
        <authorList>
            <person name="Onetto C."/>
        </authorList>
    </citation>
    <scope>NUCLEOTIDE SEQUENCE</scope>
</reference>
<proteinExistence type="inferred from homology"/>
<dbReference type="OrthoDB" id="5132116at2759"/>
<evidence type="ECO:0000313" key="3">
    <source>
        <dbReference type="EMBL" id="CAD0085617.1"/>
    </source>
</evidence>
<dbReference type="InterPro" id="IPR004000">
    <property type="entry name" value="Actin"/>
</dbReference>
<dbReference type="EMBL" id="CAIJEO010000002">
    <property type="protein sequence ID" value="CAD0085617.1"/>
    <property type="molecule type" value="Genomic_DNA"/>
</dbReference>
<comment type="caution">
    <text evidence="3">The sequence shown here is derived from an EMBL/GenBank/DDBJ whole genome shotgun (WGS) entry which is preliminary data.</text>
</comment>
<dbReference type="SUPFAM" id="SSF53067">
    <property type="entry name" value="Actin-like ATPase domain"/>
    <property type="match status" value="2"/>
</dbReference>
<dbReference type="InterPro" id="IPR043129">
    <property type="entry name" value="ATPase_NBD"/>
</dbReference>
<keyword evidence="4" id="KW-1185">Reference proteome</keyword>
<dbReference type="PANTHER" id="PTHR11937">
    <property type="entry name" value="ACTIN"/>
    <property type="match status" value="1"/>
</dbReference>
<dbReference type="FunFam" id="3.30.420.40:FF:000058">
    <property type="entry name" value="Putative actin-related protein 5"/>
    <property type="match status" value="1"/>
</dbReference>
<dbReference type="CDD" id="cd13395">
    <property type="entry name" value="ASKHA_NBD_Arp4_ACTL6-like"/>
    <property type="match status" value="1"/>
</dbReference>
<evidence type="ECO:0008006" key="5">
    <source>
        <dbReference type="Google" id="ProtNLM"/>
    </source>
</evidence>
<protein>
    <recommendedName>
        <fullName evidence="5">Actin/actin-like protein</fullName>
    </recommendedName>
</protein>
<dbReference type="Gene3D" id="3.30.420.40">
    <property type="match status" value="4"/>
</dbReference>